<feature type="region of interest" description="Disordered" evidence="7">
    <location>
        <begin position="1"/>
        <end position="29"/>
    </location>
</feature>
<sequence length="674" mass="71282">MPDPFTPLPGSAETWRTPGGDDQRASGAAAMPRGLRPHLAGLRLRHDARRASAERYFAGSLRPDRGLPVADMRAVRAFFVGLARDRRGLLLALILLNGLAAAAALAVPRLLGAFVDIAGSGTGRAFAMLTAAVAAVVVAQAVLSFFAARTSVVFGQRLLTAAREQVVRTVLRLPMSKVESAGSGDLVTRVTRDVRAMSDAVRLAVPEVVIATVTIVLLVVAMVANSPVLALCFLVSSPALWWTIRNYLRRSQAAFITEGATYSTINTSLVETVEGARTVEAFGLQRRRQRIGDADIDTSAEAERYTRTIRNILFVALDLCFNVPLLLTVGVGAAAYSWGWVSLGQIAAAILYIQFVNQPLDRLISNIDRLQVGATSTARLLGIAAVPADRTPTGALPAGDEIECSGVRFAYRRGQDVLRDIDLRLRPGERLAIVGPSGSGKSTLGRLLAGILTPGAGSVRMGGVALVDLPHEVLREQVALVTQEHYVFSASVRANVALAGGGAGDSGVQDSGVQDSGVEDSTVIDALRAVGAWEWVAQLPAGLETEVGAGCEPLTPAQAQQLALARLIIANPHTLVLDEATSLIDANAARALERSMASLMTGRTVVAIAHRLHTAHDADRIAVLIEGRIVELGSHDQLLAADGEYARLWRTWTSAGAEAQSAGRQPVPEPGTEK</sequence>
<dbReference type="Gene3D" id="1.20.1560.10">
    <property type="entry name" value="ABC transporter type 1, transmembrane domain"/>
    <property type="match status" value="1"/>
</dbReference>
<name>A0ABW0EGW6_9PSEU</name>
<feature type="domain" description="ABC transporter" evidence="9">
    <location>
        <begin position="402"/>
        <end position="651"/>
    </location>
</feature>
<dbReference type="SMART" id="SM00382">
    <property type="entry name" value="AAA"/>
    <property type="match status" value="1"/>
</dbReference>
<evidence type="ECO:0000256" key="4">
    <source>
        <dbReference type="ARBA" id="ARBA00022840"/>
    </source>
</evidence>
<evidence type="ECO:0000256" key="3">
    <source>
        <dbReference type="ARBA" id="ARBA00022741"/>
    </source>
</evidence>
<dbReference type="RefSeq" id="WP_378244738.1">
    <property type="nucleotide sequence ID" value="NZ_JBHSKF010000002.1"/>
</dbReference>
<dbReference type="GO" id="GO:0005524">
    <property type="term" value="F:ATP binding"/>
    <property type="evidence" value="ECO:0007669"/>
    <property type="project" value="UniProtKB-KW"/>
</dbReference>
<evidence type="ECO:0000256" key="6">
    <source>
        <dbReference type="ARBA" id="ARBA00023136"/>
    </source>
</evidence>
<keyword evidence="3" id="KW-0547">Nucleotide-binding</keyword>
<evidence type="ECO:0000313" key="11">
    <source>
        <dbReference type="EMBL" id="MFC5286628.1"/>
    </source>
</evidence>
<dbReference type="InterPro" id="IPR011527">
    <property type="entry name" value="ABC1_TM_dom"/>
</dbReference>
<evidence type="ECO:0000256" key="1">
    <source>
        <dbReference type="ARBA" id="ARBA00004651"/>
    </source>
</evidence>
<keyword evidence="12" id="KW-1185">Reference proteome</keyword>
<feature type="domain" description="ABC transmembrane type-1" evidence="10">
    <location>
        <begin position="91"/>
        <end position="371"/>
    </location>
</feature>
<feature type="transmembrane region" description="Helical" evidence="8">
    <location>
        <begin position="200"/>
        <end position="222"/>
    </location>
</feature>
<dbReference type="Pfam" id="PF00664">
    <property type="entry name" value="ABC_membrane"/>
    <property type="match status" value="1"/>
</dbReference>
<dbReference type="InterPro" id="IPR039421">
    <property type="entry name" value="Type_1_exporter"/>
</dbReference>
<keyword evidence="6 8" id="KW-0472">Membrane</keyword>
<comment type="subcellular location">
    <subcellularLocation>
        <location evidence="1">Cell membrane</location>
        <topology evidence="1">Multi-pass membrane protein</topology>
    </subcellularLocation>
</comment>
<evidence type="ECO:0000256" key="7">
    <source>
        <dbReference type="SAM" id="MobiDB-lite"/>
    </source>
</evidence>
<keyword evidence="2 8" id="KW-0812">Transmembrane</keyword>
<evidence type="ECO:0000256" key="8">
    <source>
        <dbReference type="SAM" id="Phobius"/>
    </source>
</evidence>
<proteinExistence type="predicted"/>
<evidence type="ECO:0000256" key="2">
    <source>
        <dbReference type="ARBA" id="ARBA00022692"/>
    </source>
</evidence>
<keyword evidence="4 11" id="KW-0067">ATP-binding</keyword>
<dbReference type="Gene3D" id="3.40.50.300">
    <property type="entry name" value="P-loop containing nucleotide triphosphate hydrolases"/>
    <property type="match status" value="1"/>
</dbReference>
<protein>
    <submittedName>
        <fullName evidence="11">ABC transporter ATP-binding protein</fullName>
    </submittedName>
</protein>
<evidence type="ECO:0000313" key="12">
    <source>
        <dbReference type="Proteomes" id="UP001596157"/>
    </source>
</evidence>
<dbReference type="SUPFAM" id="SSF52540">
    <property type="entry name" value="P-loop containing nucleoside triphosphate hydrolases"/>
    <property type="match status" value="1"/>
</dbReference>
<dbReference type="CDD" id="cd07346">
    <property type="entry name" value="ABC_6TM_exporters"/>
    <property type="match status" value="1"/>
</dbReference>
<dbReference type="InterPro" id="IPR036640">
    <property type="entry name" value="ABC1_TM_sf"/>
</dbReference>
<reference evidence="12" key="1">
    <citation type="journal article" date="2019" name="Int. J. Syst. Evol. Microbiol.">
        <title>The Global Catalogue of Microorganisms (GCM) 10K type strain sequencing project: providing services to taxonomists for standard genome sequencing and annotation.</title>
        <authorList>
            <consortium name="The Broad Institute Genomics Platform"/>
            <consortium name="The Broad Institute Genome Sequencing Center for Infectious Disease"/>
            <person name="Wu L."/>
            <person name="Ma J."/>
        </authorList>
    </citation>
    <scope>NUCLEOTIDE SEQUENCE [LARGE SCALE GENOMIC DNA]</scope>
    <source>
        <strain evidence="12">CCUG 59778</strain>
    </source>
</reference>
<comment type="caution">
    <text evidence="11">The sequence shown here is derived from an EMBL/GenBank/DDBJ whole genome shotgun (WGS) entry which is preliminary data.</text>
</comment>
<dbReference type="EMBL" id="JBHSKF010000002">
    <property type="protein sequence ID" value="MFC5286628.1"/>
    <property type="molecule type" value="Genomic_DNA"/>
</dbReference>
<dbReference type="PROSITE" id="PS50929">
    <property type="entry name" value="ABC_TM1F"/>
    <property type="match status" value="1"/>
</dbReference>
<dbReference type="InterPro" id="IPR027417">
    <property type="entry name" value="P-loop_NTPase"/>
</dbReference>
<organism evidence="11 12">
    <name type="scientific">Actinokineospora guangxiensis</name>
    <dbReference type="NCBI Taxonomy" id="1490288"/>
    <lineage>
        <taxon>Bacteria</taxon>
        <taxon>Bacillati</taxon>
        <taxon>Actinomycetota</taxon>
        <taxon>Actinomycetes</taxon>
        <taxon>Pseudonocardiales</taxon>
        <taxon>Pseudonocardiaceae</taxon>
        <taxon>Actinokineospora</taxon>
    </lineage>
</organism>
<evidence type="ECO:0000259" key="10">
    <source>
        <dbReference type="PROSITE" id="PS50929"/>
    </source>
</evidence>
<dbReference type="Pfam" id="PF00005">
    <property type="entry name" value="ABC_tran"/>
    <property type="match status" value="1"/>
</dbReference>
<dbReference type="PANTHER" id="PTHR43394:SF1">
    <property type="entry name" value="ATP-BINDING CASSETTE SUB-FAMILY B MEMBER 10, MITOCHONDRIAL"/>
    <property type="match status" value="1"/>
</dbReference>
<feature type="transmembrane region" description="Helical" evidence="8">
    <location>
        <begin position="126"/>
        <end position="148"/>
    </location>
</feature>
<accession>A0ABW0EGW6</accession>
<feature type="transmembrane region" description="Helical" evidence="8">
    <location>
        <begin position="88"/>
        <end position="106"/>
    </location>
</feature>
<dbReference type="PANTHER" id="PTHR43394">
    <property type="entry name" value="ATP-DEPENDENT PERMEASE MDL1, MITOCHONDRIAL"/>
    <property type="match status" value="1"/>
</dbReference>
<feature type="transmembrane region" description="Helical" evidence="8">
    <location>
        <begin position="228"/>
        <end position="244"/>
    </location>
</feature>
<evidence type="ECO:0000256" key="5">
    <source>
        <dbReference type="ARBA" id="ARBA00022989"/>
    </source>
</evidence>
<evidence type="ECO:0000259" key="9">
    <source>
        <dbReference type="PROSITE" id="PS50893"/>
    </source>
</evidence>
<gene>
    <name evidence="11" type="ORF">ACFPM7_06160</name>
</gene>
<dbReference type="InterPro" id="IPR003593">
    <property type="entry name" value="AAA+_ATPase"/>
</dbReference>
<keyword evidence="5 8" id="KW-1133">Transmembrane helix</keyword>
<dbReference type="SUPFAM" id="SSF90123">
    <property type="entry name" value="ABC transporter transmembrane region"/>
    <property type="match status" value="1"/>
</dbReference>
<dbReference type="InterPro" id="IPR003439">
    <property type="entry name" value="ABC_transporter-like_ATP-bd"/>
</dbReference>
<dbReference type="PROSITE" id="PS50893">
    <property type="entry name" value="ABC_TRANSPORTER_2"/>
    <property type="match status" value="1"/>
</dbReference>
<dbReference type="Proteomes" id="UP001596157">
    <property type="component" value="Unassembled WGS sequence"/>
</dbReference>
<feature type="transmembrane region" description="Helical" evidence="8">
    <location>
        <begin position="312"/>
        <end position="331"/>
    </location>
</feature>